<evidence type="ECO:0000259" key="2">
    <source>
        <dbReference type="Pfam" id="PF00582"/>
    </source>
</evidence>
<reference evidence="3 4" key="1">
    <citation type="journal article" date="2015" name="Stand. Genomic Sci.">
        <title>Genomic Encyclopedia of Bacterial and Archaeal Type Strains, Phase III: the genomes of soil and plant-associated and newly described type strains.</title>
        <authorList>
            <person name="Whitman W.B."/>
            <person name="Woyke T."/>
            <person name="Klenk H.P."/>
            <person name="Zhou Y."/>
            <person name="Lilburn T.G."/>
            <person name="Beck B.J."/>
            <person name="De Vos P."/>
            <person name="Vandamme P."/>
            <person name="Eisen J.A."/>
            <person name="Garrity G."/>
            <person name="Hugenholtz P."/>
            <person name="Kyrpides N.C."/>
        </authorList>
    </citation>
    <scope>NUCLEOTIDE SEQUENCE [LARGE SCALE GENOMIC DNA]</scope>
    <source>
        <strain evidence="3 4">CGMCC 1.10136</strain>
    </source>
</reference>
<feature type="domain" description="UspA" evidence="2">
    <location>
        <begin position="156"/>
        <end position="291"/>
    </location>
</feature>
<gene>
    <name evidence="3" type="ORF">IP93_02440</name>
</gene>
<comment type="similarity">
    <text evidence="1">Belongs to the universal stress protein A family.</text>
</comment>
<dbReference type="EMBL" id="VLKP01000010">
    <property type="protein sequence ID" value="TWI08204.1"/>
    <property type="molecule type" value="Genomic_DNA"/>
</dbReference>
<dbReference type="Proteomes" id="UP000316471">
    <property type="component" value="Unassembled WGS sequence"/>
</dbReference>
<dbReference type="CDD" id="cd00293">
    <property type="entry name" value="USP-like"/>
    <property type="match status" value="1"/>
</dbReference>
<proteinExistence type="inferred from homology"/>
<accession>A0A562LKR1</accession>
<dbReference type="RefSeq" id="WP_144816063.1">
    <property type="nucleotide sequence ID" value="NZ_VLKP01000010.1"/>
</dbReference>
<dbReference type="InterPro" id="IPR006016">
    <property type="entry name" value="UspA"/>
</dbReference>
<keyword evidence="4" id="KW-1185">Reference proteome</keyword>
<feature type="domain" description="UspA" evidence="2">
    <location>
        <begin position="12"/>
        <end position="149"/>
    </location>
</feature>
<dbReference type="AlphaFoldDB" id="A0A562LKR1"/>
<organism evidence="3 4">
    <name type="scientific">Aerolutibacter ruishenii</name>
    <dbReference type="NCBI Taxonomy" id="686800"/>
    <lineage>
        <taxon>Bacteria</taxon>
        <taxon>Pseudomonadati</taxon>
        <taxon>Pseudomonadota</taxon>
        <taxon>Gammaproteobacteria</taxon>
        <taxon>Lysobacterales</taxon>
        <taxon>Lysobacteraceae</taxon>
        <taxon>Aerolutibacter</taxon>
    </lineage>
</organism>
<protein>
    <submittedName>
        <fullName evidence="3">Nucleotide-binding universal stress UspA family protein</fullName>
    </submittedName>
</protein>
<name>A0A562LKR1_9GAMM</name>
<dbReference type="InterPro" id="IPR014729">
    <property type="entry name" value="Rossmann-like_a/b/a_fold"/>
</dbReference>
<dbReference type="OrthoDB" id="9804721at2"/>
<evidence type="ECO:0000313" key="4">
    <source>
        <dbReference type="Proteomes" id="UP000316471"/>
    </source>
</evidence>
<dbReference type="PANTHER" id="PTHR46268:SF6">
    <property type="entry name" value="UNIVERSAL STRESS PROTEIN UP12"/>
    <property type="match status" value="1"/>
</dbReference>
<dbReference type="Gene3D" id="3.40.50.620">
    <property type="entry name" value="HUPs"/>
    <property type="match status" value="2"/>
</dbReference>
<comment type="caution">
    <text evidence="3">The sequence shown here is derived from an EMBL/GenBank/DDBJ whole genome shotgun (WGS) entry which is preliminary data.</text>
</comment>
<evidence type="ECO:0000256" key="1">
    <source>
        <dbReference type="ARBA" id="ARBA00008791"/>
    </source>
</evidence>
<evidence type="ECO:0000313" key="3">
    <source>
        <dbReference type="EMBL" id="TWI08204.1"/>
    </source>
</evidence>
<dbReference type="SUPFAM" id="SSF52402">
    <property type="entry name" value="Adenine nucleotide alpha hydrolases-like"/>
    <property type="match status" value="2"/>
</dbReference>
<dbReference type="Pfam" id="PF00582">
    <property type="entry name" value="Usp"/>
    <property type="match status" value="2"/>
</dbReference>
<sequence>MDDHPADSAPPRRILLATDLTSACDRALDRAVALARHWDAALHLLHVVEVPPPAIPLGVDADHYLQRFPDAKDEALRRLHRDVLPVALGAAVHIEQGTTPSAAILEVVERERCDLLVLGEPRRRLVGPLGESGLDRVVRQSPASVLVVRDRPHNPYRNLLVGTDFTDEALQALVAVAGLFPTAAITLMHAYEEAYAYLLEGTPDGRDWPLQQLARLREQVEAAALPAARQAGIRNAVASGPPEVMLRRHVLAANIDLTVIGAYPRGLLYSAAVGRSRNIIDAIPGDVLVVRATRGAGR</sequence>
<dbReference type="PANTHER" id="PTHR46268">
    <property type="entry name" value="STRESS RESPONSE PROTEIN NHAX"/>
    <property type="match status" value="1"/>
</dbReference>